<evidence type="ECO:0000256" key="7">
    <source>
        <dbReference type="ARBA" id="ARBA00022763"/>
    </source>
</evidence>
<dbReference type="OrthoDB" id="1747274at2759"/>
<comment type="caution">
    <text evidence="14">The sequence shown here is derived from an EMBL/GenBank/DDBJ whole genome shotgun (WGS) entry which is preliminary data.</text>
</comment>
<dbReference type="EC" id="2.7.7.7" evidence="1"/>
<evidence type="ECO:0000256" key="6">
    <source>
        <dbReference type="ARBA" id="ARBA00022723"/>
    </source>
</evidence>
<keyword evidence="3 14" id="KW-0808">Transferase</keyword>
<accession>A0A1Z5JMQ9</accession>
<dbReference type="InterPro" id="IPR050116">
    <property type="entry name" value="DNA_polymerase-Y"/>
</dbReference>
<keyword evidence="10" id="KW-0234">DNA repair</keyword>
<evidence type="ECO:0000256" key="8">
    <source>
        <dbReference type="ARBA" id="ARBA00022842"/>
    </source>
</evidence>
<dbReference type="PROSITE" id="PS50173">
    <property type="entry name" value="UMUC"/>
    <property type="match status" value="1"/>
</dbReference>
<dbReference type="GO" id="GO:0006260">
    <property type="term" value="P:DNA replication"/>
    <property type="evidence" value="ECO:0007669"/>
    <property type="project" value="UniProtKB-KW"/>
</dbReference>
<dbReference type="GO" id="GO:0042276">
    <property type="term" value="P:error-prone translesion synthesis"/>
    <property type="evidence" value="ECO:0007669"/>
    <property type="project" value="TreeGrafter"/>
</dbReference>
<feature type="region of interest" description="Disordered" evidence="12">
    <location>
        <begin position="1"/>
        <end position="21"/>
    </location>
</feature>
<evidence type="ECO:0000256" key="4">
    <source>
        <dbReference type="ARBA" id="ARBA00022695"/>
    </source>
</evidence>
<evidence type="ECO:0000256" key="2">
    <source>
        <dbReference type="ARBA" id="ARBA00016178"/>
    </source>
</evidence>
<dbReference type="SUPFAM" id="SSF56672">
    <property type="entry name" value="DNA/RNA polymerases"/>
    <property type="match status" value="1"/>
</dbReference>
<dbReference type="Gene3D" id="3.40.1170.60">
    <property type="match status" value="1"/>
</dbReference>
<gene>
    <name evidence="14" type="ORF">FisN_12Lh232</name>
</gene>
<dbReference type="GO" id="GO:0003887">
    <property type="term" value="F:DNA-directed DNA polymerase activity"/>
    <property type="evidence" value="ECO:0007669"/>
    <property type="project" value="UniProtKB-KW"/>
</dbReference>
<evidence type="ECO:0000313" key="15">
    <source>
        <dbReference type="Proteomes" id="UP000198406"/>
    </source>
</evidence>
<dbReference type="Pfam" id="PF00817">
    <property type="entry name" value="IMS"/>
    <property type="match status" value="1"/>
</dbReference>
<dbReference type="Pfam" id="PF11799">
    <property type="entry name" value="IMS_C"/>
    <property type="match status" value="1"/>
</dbReference>
<evidence type="ECO:0000256" key="3">
    <source>
        <dbReference type="ARBA" id="ARBA00022679"/>
    </source>
</evidence>
<keyword evidence="5" id="KW-0235">DNA replication</keyword>
<keyword evidence="4 14" id="KW-0548">Nucleotidyltransferase</keyword>
<dbReference type="InterPro" id="IPR036775">
    <property type="entry name" value="DNA_pol_Y-fam_lit_finger_sf"/>
</dbReference>
<proteinExistence type="predicted"/>
<name>A0A1Z5JMQ9_FISSO</name>
<dbReference type="InterPro" id="IPR043128">
    <property type="entry name" value="Rev_trsase/Diguanyl_cyclase"/>
</dbReference>
<dbReference type="Gene3D" id="3.30.1490.100">
    <property type="entry name" value="DNA polymerase, Y-family, little finger domain"/>
    <property type="match status" value="1"/>
</dbReference>
<dbReference type="InterPro" id="IPR022880">
    <property type="entry name" value="DNApol_IV"/>
</dbReference>
<dbReference type="GO" id="GO:0003684">
    <property type="term" value="F:damaged DNA binding"/>
    <property type="evidence" value="ECO:0007669"/>
    <property type="project" value="InterPro"/>
</dbReference>
<dbReference type="Gene3D" id="1.10.150.810">
    <property type="match status" value="2"/>
</dbReference>
<evidence type="ECO:0000256" key="1">
    <source>
        <dbReference type="ARBA" id="ARBA00012417"/>
    </source>
</evidence>
<dbReference type="GO" id="GO:0005634">
    <property type="term" value="C:nucleus"/>
    <property type="evidence" value="ECO:0007669"/>
    <property type="project" value="TreeGrafter"/>
</dbReference>
<dbReference type="Proteomes" id="UP000198406">
    <property type="component" value="Unassembled WGS sequence"/>
</dbReference>
<evidence type="ECO:0000259" key="13">
    <source>
        <dbReference type="PROSITE" id="PS50173"/>
    </source>
</evidence>
<evidence type="ECO:0000256" key="10">
    <source>
        <dbReference type="ARBA" id="ARBA00023204"/>
    </source>
</evidence>
<dbReference type="InterPro" id="IPR001126">
    <property type="entry name" value="UmuC"/>
</dbReference>
<dbReference type="SUPFAM" id="SSF100879">
    <property type="entry name" value="Lesion bypass DNA polymerase (Y-family), little finger domain"/>
    <property type="match status" value="1"/>
</dbReference>
<dbReference type="AlphaFoldDB" id="A0A1Z5JMQ9"/>
<organism evidence="14 15">
    <name type="scientific">Fistulifera solaris</name>
    <name type="common">Oleaginous diatom</name>
    <dbReference type="NCBI Taxonomy" id="1519565"/>
    <lineage>
        <taxon>Eukaryota</taxon>
        <taxon>Sar</taxon>
        <taxon>Stramenopiles</taxon>
        <taxon>Ochrophyta</taxon>
        <taxon>Bacillariophyta</taxon>
        <taxon>Bacillariophyceae</taxon>
        <taxon>Bacillariophycidae</taxon>
        <taxon>Naviculales</taxon>
        <taxon>Naviculaceae</taxon>
        <taxon>Fistulifera</taxon>
    </lineage>
</organism>
<dbReference type="GO" id="GO:0046872">
    <property type="term" value="F:metal ion binding"/>
    <property type="evidence" value="ECO:0007669"/>
    <property type="project" value="UniProtKB-KW"/>
</dbReference>
<feature type="region of interest" description="Disordered" evidence="12">
    <location>
        <begin position="597"/>
        <end position="622"/>
    </location>
</feature>
<evidence type="ECO:0000313" key="14">
    <source>
        <dbReference type="EMBL" id="GAX15071.1"/>
    </source>
</evidence>
<dbReference type="InterPro" id="IPR017961">
    <property type="entry name" value="DNA_pol_Y-fam_little_finger"/>
</dbReference>
<dbReference type="EMBL" id="BDSP01000087">
    <property type="protein sequence ID" value="GAX15071.1"/>
    <property type="molecule type" value="Genomic_DNA"/>
</dbReference>
<dbReference type="PANTHER" id="PTHR11076">
    <property type="entry name" value="DNA REPAIR POLYMERASE UMUC / TRANSFERASE FAMILY MEMBER"/>
    <property type="match status" value="1"/>
</dbReference>
<feature type="region of interest" description="Disordered" evidence="12">
    <location>
        <begin position="244"/>
        <end position="270"/>
    </location>
</feature>
<keyword evidence="6" id="KW-0479">Metal-binding</keyword>
<sequence length="622" mass="70032">MNPYKRKRLKEESPAMEETTTADASALVIAAADKAGMDGIDRRRIDAIILRESGNSLYIQQQKRRDEKVNERIVAMKKKLQNQMTLHPPHESLPSIDRMLIECIQKRPNRSTCVVVDMDMFYMACELLTRPELHDKPACVGGGMILTSNYPARKYGVRSAMAGWIGDALVRELSNGTEELIHVPSDHPKYAQQSQVVRSVLAEYDPQLRAYSLDEAFLNLGPYLACHLLHPEWPHEQISKTLMEDEEDGDVKASSEGEYDDNSPDDVSIQNESEDKLSYLETLGQFSNHTCLEAAGTILTDMRQKVFERTGGLTCSAGLAPNFMLAKIASDQNKPNGQCLVASDQGSVREFLHPMATRKVSGIGRVTEKILKAFDIHTVEQMYEQRALIQHIFTPVQANFLLRASVGCSSSDSFLEEEQEESKGVGQKGISRERTFRPGDSWNEINARLEDIGRLLSNDMQRKNFWAHTITVKVKLHTFDVLSRARTLPRGVFVQLPEDLVRHATELLAEVRHEFMSSPEHRSKPFSVRLLGIRCNNFRHEQETESVGCDQLNLDQFLLPRSTSPVLRAAAAQEGINACSESKMEEMLHDDLTVKAEETNDHDDATQNVVPQDDLTTTKDSH</sequence>
<dbReference type="InParanoid" id="A0A1Z5JMQ9"/>
<comment type="catalytic activity">
    <reaction evidence="11">
        <text>DNA(n) + a 2'-deoxyribonucleoside 5'-triphosphate = DNA(n+1) + diphosphate</text>
        <dbReference type="Rhea" id="RHEA:22508"/>
        <dbReference type="Rhea" id="RHEA-COMP:17339"/>
        <dbReference type="Rhea" id="RHEA-COMP:17340"/>
        <dbReference type="ChEBI" id="CHEBI:33019"/>
        <dbReference type="ChEBI" id="CHEBI:61560"/>
        <dbReference type="ChEBI" id="CHEBI:173112"/>
        <dbReference type="EC" id="2.7.7.7"/>
    </reaction>
</comment>
<dbReference type="FunFam" id="3.30.1490.100:FF:000004">
    <property type="entry name" value="DNA polymerase IV"/>
    <property type="match status" value="1"/>
</dbReference>
<evidence type="ECO:0000256" key="9">
    <source>
        <dbReference type="ARBA" id="ARBA00022932"/>
    </source>
</evidence>
<keyword evidence="7" id="KW-0227">DNA damage</keyword>
<evidence type="ECO:0000256" key="11">
    <source>
        <dbReference type="ARBA" id="ARBA00049244"/>
    </source>
</evidence>
<keyword evidence="8" id="KW-0460">Magnesium</keyword>
<dbReference type="InterPro" id="IPR043502">
    <property type="entry name" value="DNA/RNA_pol_sf"/>
</dbReference>
<dbReference type="GO" id="GO:0006281">
    <property type="term" value="P:DNA repair"/>
    <property type="evidence" value="ECO:0007669"/>
    <property type="project" value="UniProtKB-KW"/>
</dbReference>
<dbReference type="PANTHER" id="PTHR11076:SF33">
    <property type="entry name" value="DNA POLYMERASE KAPPA"/>
    <property type="match status" value="1"/>
</dbReference>
<protein>
    <recommendedName>
        <fullName evidence="2">DNA polymerase kappa</fullName>
        <ecNumber evidence="1">2.7.7.7</ecNumber>
    </recommendedName>
</protein>
<evidence type="ECO:0000256" key="5">
    <source>
        <dbReference type="ARBA" id="ARBA00022705"/>
    </source>
</evidence>
<reference evidence="14 15" key="1">
    <citation type="journal article" date="2015" name="Plant Cell">
        <title>Oil accumulation by the oleaginous diatom Fistulifera solaris as revealed by the genome and transcriptome.</title>
        <authorList>
            <person name="Tanaka T."/>
            <person name="Maeda Y."/>
            <person name="Veluchamy A."/>
            <person name="Tanaka M."/>
            <person name="Abida H."/>
            <person name="Marechal E."/>
            <person name="Bowler C."/>
            <person name="Muto M."/>
            <person name="Sunaga Y."/>
            <person name="Tanaka M."/>
            <person name="Yoshino T."/>
            <person name="Taniguchi T."/>
            <person name="Fukuda Y."/>
            <person name="Nemoto M."/>
            <person name="Matsumoto M."/>
            <person name="Wong P.S."/>
            <person name="Aburatani S."/>
            <person name="Fujibuchi W."/>
        </authorList>
    </citation>
    <scope>NUCLEOTIDE SEQUENCE [LARGE SCALE GENOMIC DNA]</scope>
    <source>
        <strain evidence="14 15">JPCC DA0580</strain>
    </source>
</reference>
<dbReference type="CDD" id="cd03586">
    <property type="entry name" value="PolY_Pol_IV_kappa"/>
    <property type="match status" value="1"/>
</dbReference>
<keyword evidence="15" id="KW-1185">Reference proteome</keyword>
<feature type="domain" description="UmuC" evidence="13">
    <location>
        <begin position="113"/>
        <end position="364"/>
    </location>
</feature>
<keyword evidence="9" id="KW-0239">DNA-directed DNA polymerase</keyword>
<dbReference type="Gene3D" id="3.30.70.270">
    <property type="match status" value="1"/>
</dbReference>
<evidence type="ECO:0000256" key="12">
    <source>
        <dbReference type="SAM" id="MobiDB-lite"/>
    </source>
</evidence>